<dbReference type="PANTHER" id="PTHR10110">
    <property type="entry name" value="SODIUM/HYDROGEN EXCHANGER"/>
    <property type="match status" value="1"/>
</dbReference>
<keyword evidence="12" id="KW-0732">Signal</keyword>
<comment type="subcellular location">
    <subcellularLocation>
        <location evidence="1">Cell membrane</location>
        <topology evidence="1">Multi-pass membrane protein</topology>
    </subcellularLocation>
</comment>
<feature type="region of interest" description="Disordered" evidence="10">
    <location>
        <begin position="503"/>
        <end position="524"/>
    </location>
</feature>
<feature type="transmembrane region" description="Helical" evidence="11">
    <location>
        <begin position="423"/>
        <end position="449"/>
    </location>
</feature>
<evidence type="ECO:0000256" key="10">
    <source>
        <dbReference type="SAM" id="MobiDB-lite"/>
    </source>
</evidence>
<dbReference type="GO" id="GO:0098719">
    <property type="term" value="P:sodium ion import across plasma membrane"/>
    <property type="evidence" value="ECO:0007669"/>
    <property type="project" value="TreeGrafter"/>
</dbReference>
<organism evidence="14 15">
    <name type="scientific">Perkinsus olseni</name>
    <name type="common">Perkinsus atlanticus</name>
    <dbReference type="NCBI Taxonomy" id="32597"/>
    <lineage>
        <taxon>Eukaryota</taxon>
        <taxon>Sar</taxon>
        <taxon>Alveolata</taxon>
        <taxon>Perkinsozoa</taxon>
        <taxon>Perkinsea</taxon>
        <taxon>Perkinsida</taxon>
        <taxon>Perkinsidae</taxon>
        <taxon>Perkinsus</taxon>
    </lineage>
</organism>
<dbReference type="GO" id="GO:0015386">
    <property type="term" value="F:potassium:proton antiporter activity"/>
    <property type="evidence" value="ECO:0007669"/>
    <property type="project" value="TreeGrafter"/>
</dbReference>
<dbReference type="AlphaFoldDB" id="A0A7J6LG80"/>
<keyword evidence="3" id="KW-1003">Cell membrane</keyword>
<feature type="transmembrane region" description="Helical" evidence="11">
    <location>
        <begin position="98"/>
        <end position="117"/>
    </location>
</feature>
<feature type="transmembrane region" description="Helical" evidence="11">
    <location>
        <begin position="302"/>
        <end position="323"/>
    </location>
</feature>
<accession>A0A7J6LG80</accession>
<feature type="transmembrane region" description="Helical" evidence="11">
    <location>
        <begin position="40"/>
        <end position="59"/>
    </location>
</feature>
<dbReference type="OrthoDB" id="441412at2759"/>
<evidence type="ECO:0000256" key="9">
    <source>
        <dbReference type="ARBA" id="ARBA00023201"/>
    </source>
</evidence>
<evidence type="ECO:0000256" key="5">
    <source>
        <dbReference type="ARBA" id="ARBA00022989"/>
    </source>
</evidence>
<feature type="transmembrane region" description="Helical" evidence="11">
    <location>
        <begin position="235"/>
        <end position="263"/>
    </location>
</feature>
<dbReference type="Gene3D" id="6.10.140.1330">
    <property type="match status" value="1"/>
</dbReference>
<feature type="compositionally biased region" description="Low complexity" evidence="10">
    <location>
        <begin position="868"/>
        <end position="883"/>
    </location>
</feature>
<evidence type="ECO:0000256" key="3">
    <source>
        <dbReference type="ARBA" id="ARBA00022475"/>
    </source>
</evidence>
<dbReference type="PANTHER" id="PTHR10110:SF86">
    <property type="entry name" value="SODIUM_HYDROGEN EXCHANGER 7"/>
    <property type="match status" value="1"/>
</dbReference>
<evidence type="ECO:0000256" key="11">
    <source>
        <dbReference type="SAM" id="Phobius"/>
    </source>
</evidence>
<feature type="domain" description="Cation/H+ exchanger transmembrane" evidence="13">
    <location>
        <begin position="48"/>
        <end position="350"/>
    </location>
</feature>
<protein>
    <recommendedName>
        <fullName evidence="13">Cation/H+ exchanger transmembrane domain-containing protein</fullName>
    </recommendedName>
</protein>
<feature type="region of interest" description="Disordered" evidence="10">
    <location>
        <begin position="779"/>
        <end position="815"/>
    </location>
</feature>
<comment type="caution">
    <text evidence="14">The sequence shown here is derived from an EMBL/GenBank/DDBJ whole genome shotgun (WGS) entry which is preliminary data.</text>
</comment>
<dbReference type="Proteomes" id="UP000570595">
    <property type="component" value="Unassembled WGS sequence"/>
</dbReference>
<evidence type="ECO:0000256" key="1">
    <source>
        <dbReference type="ARBA" id="ARBA00004651"/>
    </source>
</evidence>
<name>A0A7J6LG80_PEROL</name>
<keyword evidence="9" id="KW-0739">Sodium transport</keyword>
<keyword evidence="5 11" id="KW-1133">Transmembrane helix</keyword>
<feature type="signal peptide" evidence="12">
    <location>
        <begin position="1"/>
        <end position="24"/>
    </location>
</feature>
<evidence type="ECO:0000313" key="14">
    <source>
        <dbReference type="EMBL" id="KAF4657901.1"/>
    </source>
</evidence>
<evidence type="ECO:0000256" key="2">
    <source>
        <dbReference type="ARBA" id="ARBA00022448"/>
    </source>
</evidence>
<proteinExistence type="predicted"/>
<dbReference type="EMBL" id="JABAHT010000332">
    <property type="protein sequence ID" value="KAF4657901.1"/>
    <property type="molecule type" value="Genomic_DNA"/>
</dbReference>
<feature type="compositionally biased region" description="Basic and acidic residues" evidence="10">
    <location>
        <begin position="514"/>
        <end position="524"/>
    </location>
</feature>
<sequence>MVNRRQPWICFIGISLSFIPVGAATDDQPALVGESSGSPLGIFYFLLAFTLGCLTLKILSRYAPNLPYTVMVFLEGLLFAVLAEKNWLPDEIREATEMWLGIDPHLFLILFLPVLLFNECMELDTQLVKKIFKQAVVLATVGVLMSVVAIGAAQYYLIAPGLGLSPSWNLYTCLCLGSILSATDPVAVVTLLHHLGVSPVLTNQVSGESILNDGTAMVVYTLFANLEVGARYTPIGLIIFMLKMCILGPIIGVVVGGVALICLSRTNRTVGHQGHVDGTIQLGVTIIAAYGSYYVADEMMGSSGVLAVSFAGYTMAASMKPLLVSSETIRSVWNAIEFVGNTLVFFLSGGLLGQALVRSVRDNSASFSAVFGHAGDTVGDVAAAVAAARPNRPEDRLEIIDGHFVMVTKSEEAFPDVRLREELMFIVGGCACLTLLVNATTAHALVNFLGFTKLTTSKRILLKNVDLSIAEAAREMYDELLVDDEVLRTSCPKTLTDAVSTLRQRAAGDSADEDSPRRGSSPRREIRRAYSDIRLGHRVITPDTRMMPHSDTRARLEQLAIQETVVSIRKTLLSAVKAEYWDFMDLGLLPRNSTAAQLLIYSVDTAQQFHIEKRMNDWNKLRKRLESGRRMSLWRLKQKTRLSTDFASSWAELTVYVVDSFVAAHVRAQKSIARYYGHTESADTAEEWLVIEESKHEVREAKEFLRKILGKSGERVVRLAHSKQLAQFILIHQKTIVETMGGQGVVSEGDAENFLHKIQSDLESLATLKLSSIDPTCLKDPLEDANSRTSEGSEEGSALAEESEDAFESFPTNDRDGGEGDNFLLTVIKSARICMLAHGEDLVDELEFLAKKILESPVYSHSWMISGAPASPRGPPSRVSSGAASPVDLTQPLLPEIPRAPSTESMPGTAIRTIARRVSTRMQAHRQLMRGASCLSPNAGVLSPRTLPSQMNTKKVNIVMPKADV</sequence>
<evidence type="ECO:0000256" key="12">
    <source>
        <dbReference type="SAM" id="SignalP"/>
    </source>
</evidence>
<keyword evidence="7" id="KW-0406">Ion transport</keyword>
<feature type="chain" id="PRO_5029702031" description="Cation/H+ exchanger transmembrane domain-containing protein" evidence="12">
    <location>
        <begin position="25"/>
        <end position="965"/>
    </location>
</feature>
<dbReference type="InterPro" id="IPR018422">
    <property type="entry name" value="Cation/H_exchanger_CPA1"/>
</dbReference>
<keyword evidence="2" id="KW-0813">Transport</keyword>
<keyword evidence="4 11" id="KW-0812">Transmembrane</keyword>
<dbReference type="GO" id="GO:0051453">
    <property type="term" value="P:regulation of intracellular pH"/>
    <property type="evidence" value="ECO:0007669"/>
    <property type="project" value="TreeGrafter"/>
</dbReference>
<evidence type="ECO:0000256" key="6">
    <source>
        <dbReference type="ARBA" id="ARBA00023053"/>
    </source>
</evidence>
<dbReference type="InterPro" id="IPR006153">
    <property type="entry name" value="Cation/H_exchanger_TM"/>
</dbReference>
<keyword evidence="8 11" id="KW-0472">Membrane</keyword>
<feature type="region of interest" description="Disordered" evidence="10">
    <location>
        <begin position="868"/>
        <end position="909"/>
    </location>
</feature>
<evidence type="ECO:0000256" key="8">
    <source>
        <dbReference type="ARBA" id="ARBA00023136"/>
    </source>
</evidence>
<dbReference type="GO" id="GO:0015385">
    <property type="term" value="F:sodium:proton antiporter activity"/>
    <property type="evidence" value="ECO:0007669"/>
    <property type="project" value="InterPro"/>
</dbReference>
<evidence type="ECO:0000256" key="7">
    <source>
        <dbReference type="ARBA" id="ARBA00023065"/>
    </source>
</evidence>
<reference evidence="14 15" key="1">
    <citation type="submission" date="2020-04" db="EMBL/GenBank/DDBJ databases">
        <title>Perkinsus olseni comparative genomics.</title>
        <authorList>
            <person name="Bogema D.R."/>
        </authorList>
    </citation>
    <scope>NUCLEOTIDE SEQUENCE [LARGE SCALE GENOMIC DNA]</scope>
    <source>
        <strain evidence="14">ATCC PRA-179</strain>
    </source>
</reference>
<dbReference type="Pfam" id="PF00999">
    <property type="entry name" value="Na_H_Exchanger"/>
    <property type="match status" value="1"/>
</dbReference>
<evidence type="ECO:0000259" key="13">
    <source>
        <dbReference type="Pfam" id="PF00999"/>
    </source>
</evidence>
<keyword evidence="6" id="KW-0915">Sodium</keyword>
<feature type="transmembrane region" description="Helical" evidence="11">
    <location>
        <begin position="335"/>
        <end position="357"/>
    </location>
</feature>
<feature type="transmembrane region" description="Helical" evidence="11">
    <location>
        <begin position="137"/>
        <end position="158"/>
    </location>
</feature>
<feature type="transmembrane region" description="Helical" evidence="11">
    <location>
        <begin position="66"/>
        <end position="83"/>
    </location>
</feature>
<gene>
    <name evidence="14" type="ORF">FOZ61_005999</name>
</gene>
<dbReference type="GO" id="GO:0005886">
    <property type="term" value="C:plasma membrane"/>
    <property type="evidence" value="ECO:0007669"/>
    <property type="project" value="UniProtKB-SubCell"/>
</dbReference>
<evidence type="ECO:0000313" key="15">
    <source>
        <dbReference type="Proteomes" id="UP000570595"/>
    </source>
</evidence>
<evidence type="ECO:0000256" key="4">
    <source>
        <dbReference type="ARBA" id="ARBA00022692"/>
    </source>
</evidence>